<gene>
    <name evidence="2" type="ORF">F511_17684</name>
</gene>
<evidence type="ECO:0000313" key="3">
    <source>
        <dbReference type="Proteomes" id="UP000250235"/>
    </source>
</evidence>
<organism evidence="2 3">
    <name type="scientific">Dorcoceras hygrometricum</name>
    <dbReference type="NCBI Taxonomy" id="472368"/>
    <lineage>
        <taxon>Eukaryota</taxon>
        <taxon>Viridiplantae</taxon>
        <taxon>Streptophyta</taxon>
        <taxon>Embryophyta</taxon>
        <taxon>Tracheophyta</taxon>
        <taxon>Spermatophyta</taxon>
        <taxon>Magnoliopsida</taxon>
        <taxon>eudicotyledons</taxon>
        <taxon>Gunneridae</taxon>
        <taxon>Pentapetalae</taxon>
        <taxon>asterids</taxon>
        <taxon>lamiids</taxon>
        <taxon>Lamiales</taxon>
        <taxon>Gesneriaceae</taxon>
        <taxon>Didymocarpoideae</taxon>
        <taxon>Trichosporeae</taxon>
        <taxon>Loxocarpinae</taxon>
        <taxon>Dorcoceras</taxon>
    </lineage>
</organism>
<dbReference type="EMBL" id="KV000465">
    <property type="protein sequence ID" value="KZV40276.1"/>
    <property type="molecule type" value="Genomic_DNA"/>
</dbReference>
<feature type="compositionally biased region" description="Basic and acidic residues" evidence="1">
    <location>
        <begin position="37"/>
        <end position="46"/>
    </location>
</feature>
<accession>A0A2Z7C174</accession>
<feature type="region of interest" description="Disordered" evidence="1">
    <location>
        <begin position="18"/>
        <end position="51"/>
    </location>
</feature>
<protein>
    <submittedName>
        <fullName evidence="2">Uncharacterized protein</fullName>
    </submittedName>
</protein>
<evidence type="ECO:0000313" key="2">
    <source>
        <dbReference type="EMBL" id="KZV40276.1"/>
    </source>
</evidence>
<dbReference type="AlphaFoldDB" id="A0A2Z7C174"/>
<name>A0A2Z7C174_9LAMI</name>
<proteinExistence type="predicted"/>
<evidence type="ECO:0000256" key="1">
    <source>
        <dbReference type="SAM" id="MobiDB-lite"/>
    </source>
</evidence>
<sequence length="600" mass="67527">MFHLRNFLLEKNEEIVTDKVTETDAGETADGEQTVQRSDEKAKDAESGASEECMVAKRNAELLFNKPTDEELMSIDDLLMQISDDMMLPSVTVAEVTKMKFGLSVEINEVQDKDWYYASLPQISATHKGKDPLEESDVVKGNPAREMIQLICGDVEFLVQLREQKYFAPGQPWTAMASKIIDLLSAAHRKYLEALLSQKKEHGLIWERPCSSSIFDDSIDGGGAVLAQFYSLAKSTCWVRPMVLIDEVCTPIQGNDYWRSSCRLSLFANKRQLLERAIEDSFVPHCYFIEPDQYWGASQSIIKMDIVVKSSVVDIFEKVPIVFCDVLQQEVELVSSDGSTVYRSPYPQSLSSSSDQLYFHLSSPMDEEVIATTDVGSTPAVAQLSLPPVVSESFYDLQASISRIIVNQSKESRRQDTEPLSKVLARTEKSSSDEESMSIDYLLAQIPNEMMLPSTIAAEPIRIKFGLGIEIKGVLEGDWYKANLQIDVADKGKAPLVEPDTVKGHPAREMFTLICTDIEFLVQIREHVIEEISSFFSSFSLRRLAVLGSMLDIVAKEEQILVWAETDSLQTVVARRMYIVAKYREMLLRMFLEARCQAPC</sequence>
<dbReference type="Proteomes" id="UP000250235">
    <property type="component" value="Unassembled WGS sequence"/>
</dbReference>
<reference evidence="2 3" key="1">
    <citation type="journal article" date="2015" name="Proc. Natl. Acad. Sci. U.S.A.">
        <title>The resurrection genome of Boea hygrometrica: A blueprint for survival of dehydration.</title>
        <authorList>
            <person name="Xiao L."/>
            <person name="Yang G."/>
            <person name="Zhang L."/>
            <person name="Yang X."/>
            <person name="Zhao S."/>
            <person name="Ji Z."/>
            <person name="Zhou Q."/>
            <person name="Hu M."/>
            <person name="Wang Y."/>
            <person name="Chen M."/>
            <person name="Xu Y."/>
            <person name="Jin H."/>
            <person name="Xiao X."/>
            <person name="Hu G."/>
            <person name="Bao F."/>
            <person name="Hu Y."/>
            <person name="Wan P."/>
            <person name="Li L."/>
            <person name="Deng X."/>
            <person name="Kuang T."/>
            <person name="Xiang C."/>
            <person name="Zhu J.K."/>
            <person name="Oliver M.J."/>
            <person name="He Y."/>
        </authorList>
    </citation>
    <scope>NUCLEOTIDE SEQUENCE [LARGE SCALE GENOMIC DNA]</scope>
    <source>
        <strain evidence="3">cv. XS01</strain>
    </source>
</reference>
<keyword evidence="3" id="KW-1185">Reference proteome</keyword>